<accession>A0A1J4N7B4</accession>
<proteinExistence type="predicted"/>
<dbReference type="Proteomes" id="UP000033772">
    <property type="component" value="Unassembled WGS sequence"/>
</dbReference>
<organism evidence="2 3">
    <name type="scientific">Nocardioides luteus</name>
    <dbReference type="NCBI Taxonomy" id="1844"/>
    <lineage>
        <taxon>Bacteria</taxon>
        <taxon>Bacillati</taxon>
        <taxon>Actinomycetota</taxon>
        <taxon>Actinomycetes</taxon>
        <taxon>Propionibacteriales</taxon>
        <taxon>Nocardioidaceae</taxon>
        <taxon>Nocardioides</taxon>
    </lineage>
</organism>
<evidence type="ECO:0000313" key="2">
    <source>
        <dbReference type="EMBL" id="OIJ27411.1"/>
    </source>
</evidence>
<name>A0A1J4N7B4_9ACTN</name>
<evidence type="ECO:0000313" key="3">
    <source>
        <dbReference type="Proteomes" id="UP000033772"/>
    </source>
</evidence>
<dbReference type="RefSeq" id="WP_045548045.1">
    <property type="nucleotide sequence ID" value="NZ_JZDQ02000008.1"/>
</dbReference>
<feature type="region of interest" description="Disordered" evidence="1">
    <location>
        <begin position="47"/>
        <end position="86"/>
    </location>
</feature>
<dbReference type="EMBL" id="JZDQ02000008">
    <property type="protein sequence ID" value="OIJ27411.1"/>
    <property type="molecule type" value="Genomic_DNA"/>
</dbReference>
<dbReference type="OrthoDB" id="3784925at2"/>
<evidence type="ECO:0000256" key="1">
    <source>
        <dbReference type="SAM" id="MobiDB-lite"/>
    </source>
</evidence>
<dbReference type="STRING" id="1844.UG56_006855"/>
<comment type="caution">
    <text evidence="2">The sequence shown here is derived from an EMBL/GenBank/DDBJ whole genome shotgun (WGS) entry which is preliminary data.</text>
</comment>
<keyword evidence="3" id="KW-1185">Reference proteome</keyword>
<protein>
    <submittedName>
        <fullName evidence="2">Uncharacterized protein</fullName>
    </submittedName>
</protein>
<sequence>MRTKRNLFTFALGGVAGYIVGRYPAATYETLRDGAGVTLGMARERIGTMPHPFGHTGDHRARTTAPPAADDDLERTSTAYVSRPHP</sequence>
<gene>
    <name evidence="2" type="ORF">UG56_006855</name>
</gene>
<reference evidence="2" key="1">
    <citation type="submission" date="2016-10" db="EMBL/GenBank/DDBJ databases">
        <title>Draft Genome Sequence of Nocardioides luteus Strain BAFB, an Alkane-Degrading Bacterium Isolated from JP-7 Polluted Soil.</title>
        <authorList>
            <person name="Brown L."/>
            <person name="Ruiz O.N."/>
            <person name="Gunasekera T."/>
        </authorList>
    </citation>
    <scope>NUCLEOTIDE SEQUENCE [LARGE SCALE GENOMIC DNA]</scope>
    <source>
        <strain evidence="2">BAFB</strain>
    </source>
</reference>
<dbReference type="AlphaFoldDB" id="A0A1J4N7B4"/>